<dbReference type="PANTHER" id="PTHR48078:SF6">
    <property type="entry name" value="L-THREONINE DEHYDRATASE CATABOLIC TDCB"/>
    <property type="match status" value="1"/>
</dbReference>
<dbReference type="GO" id="GO:0009097">
    <property type="term" value="P:isoleucine biosynthetic process"/>
    <property type="evidence" value="ECO:0007669"/>
    <property type="project" value="TreeGrafter"/>
</dbReference>
<dbReference type="InterPro" id="IPR050147">
    <property type="entry name" value="Ser/Thr_Dehydratase"/>
</dbReference>
<evidence type="ECO:0000256" key="5">
    <source>
        <dbReference type="ARBA" id="ARBA00041766"/>
    </source>
</evidence>
<keyword evidence="4" id="KW-0456">Lyase</keyword>
<dbReference type="InterPro" id="IPR001926">
    <property type="entry name" value="TrpB-like_PALP"/>
</dbReference>
<dbReference type="Pfam" id="PF00291">
    <property type="entry name" value="PALP"/>
    <property type="match status" value="1"/>
</dbReference>
<evidence type="ECO:0000313" key="8">
    <source>
        <dbReference type="EMBL" id="GFN89064.1"/>
    </source>
</evidence>
<evidence type="ECO:0000259" key="7">
    <source>
        <dbReference type="Pfam" id="PF00291"/>
    </source>
</evidence>
<evidence type="ECO:0000256" key="2">
    <source>
        <dbReference type="ARBA" id="ARBA00010869"/>
    </source>
</evidence>
<accession>A0AAV3Z374</accession>
<proteinExistence type="inferred from homology"/>
<dbReference type="GO" id="GO:0003941">
    <property type="term" value="F:L-serine ammonia-lyase activity"/>
    <property type="evidence" value="ECO:0007669"/>
    <property type="project" value="TreeGrafter"/>
</dbReference>
<evidence type="ECO:0000256" key="1">
    <source>
        <dbReference type="ARBA" id="ARBA00001933"/>
    </source>
</evidence>
<dbReference type="Proteomes" id="UP000735302">
    <property type="component" value="Unassembled WGS sequence"/>
</dbReference>
<dbReference type="FunFam" id="3.40.50.1100:FF:000005">
    <property type="entry name" value="Threonine dehydratase catabolic"/>
    <property type="match status" value="1"/>
</dbReference>
<evidence type="ECO:0000256" key="4">
    <source>
        <dbReference type="ARBA" id="ARBA00023239"/>
    </source>
</evidence>
<dbReference type="PANTHER" id="PTHR48078">
    <property type="entry name" value="THREONINE DEHYDRATASE, MITOCHONDRIAL-RELATED"/>
    <property type="match status" value="1"/>
</dbReference>
<dbReference type="GO" id="GO:0004794">
    <property type="term" value="F:threonine deaminase activity"/>
    <property type="evidence" value="ECO:0007669"/>
    <property type="project" value="TreeGrafter"/>
</dbReference>
<dbReference type="AlphaFoldDB" id="A0AAV3Z374"/>
<dbReference type="EMBL" id="BLXT01001916">
    <property type="protein sequence ID" value="GFN89064.1"/>
    <property type="molecule type" value="Genomic_DNA"/>
</dbReference>
<evidence type="ECO:0000256" key="6">
    <source>
        <dbReference type="ARBA" id="ARBA00042605"/>
    </source>
</evidence>
<gene>
    <name evidence="8" type="ORF">PoB_001557000</name>
</gene>
<keyword evidence="9" id="KW-1185">Reference proteome</keyword>
<keyword evidence="3" id="KW-0663">Pyridoxal phosphate</keyword>
<evidence type="ECO:0000313" key="9">
    <source>
        <dbReference type="Proteomes" id="UP000735302"/>
    </source>
</evidence>
<comment type="cofactor">
    <cofactor evidence="1">
        <name>pyridoxal 5'-phosphate</name>
        <dbReference type="ChEBI" id="CHEBI:597326"/>
    </cofactor>
</comment>
<evidence type="ECO:0000256" key="3">
    <source>
        <dbReference type="ARBA" id="ARBA00022898"/>
    </source>
</evidence>
<reference evidence="8 9" key="1">
    <citation type="journal article" date="2021" name="Elife">
        <title>Chloroplast acquisition without the gene transfer in kleptoplastic sea slugs, Plakobranchus ocellatus.</title>
        <authorList>
            <person name="Maeda T."/>
            <person name="Takahashi S."/>
            <person name="Yoshida T."/>
            <person name="Shimamura S."/>
            <person name="Takaki Y."/>
            <person name="Nagai Y."/>
            <person name="Toyoda A."/>
            <person name="Suzuki Y."/>
            <person name="Arimoto A."/>
            <person name="Ishii H."/>
            <person name="Satoh N."/>
            <person name="Nishiyama T."/>
            <person name="Hasebe M."/>
            <person name="Maruyama T."/>
            <person name="Minagawa J."/>
            <person name="Obokata J."/>
            <person name="Shigenobu S."/>
        </authorList>
    </citation>
    <scope>NUCLEOTIDE SEQUENCE [LARGE SCALE GENOMIC DNA]</scope>
</reference>
<name>A0AAV3Z374_9GAST</name>
<feature type="domain" description="Tryptophan synthase beta chain-like PALP" evidence="7">
    <location>
        <begin position="24"/>
        <end position="309"/>
    </location>
</feature>
<sequence>MMSNYKPVNSVTLQDIQQARERISNSVKKTPLIPLNVELEGQNKKIFLKLENLHPIGSFKIRGACNAVCSIPHKLLENGVYTASAGNFAQGLAWNAKLLGVPCQVVMPDHAPEAKVKPTLAMGASVTKVTFDRWWHVVVNRKFDQFQGTFIHPVSEASVIAGNGTIGLEILEDVPNVDTIIVPYGGGGLSSGIAIAAKGMKPNVKVFACEVDTAAPLSAAFKEGKPVKCQYTPSFVDGMGSSEVLAEMWPLVKEKLDGSLVISLSQVAEAVKLLANKNHVIAEGAGAAPVAAALTADAGEGNIVCVVSGGNIDPNKLIHILQGSIPGQQYNI</sequence>
<dbReference type="SUPFAM" id="SSF53686">
    <property type="entry name" value="Tryptophan synthase beta subunit-like PLP-dependent enzymes"/>
    <property type="match status" value="1"/>
</dbReference>
<comment type="similarity">
    <text evidence="2">Belongs to the serine/threonine dehydratase family.</text>
</comment>
<dbReference type="GO" id="GO:0006565">
    <property type="term" value="P:L-serine catabolic process"/>
    <property type="evidence" value="ECO:0007669"/>
    <property type="project" value="TreeGrafter"/>
</dbReference>
<dbReference type="InterPro" id="IPR036052">
    <property type="entry name" value="TrpB-like_PALP_sf"/>
</dbReference>
<dbReference type="GO" id="GO:0006567">
    <property type="term" value="P:L-threonine catabolic process"/>
    <property type="evidence" value="ECO:0007669"/>
    <property type="project" value="TreeGrafter"/>
</dbReference>
<organism evidence="8 9">
    <name type="scientific">Plakobranchus ocellatus</name>
    <dbReference type="NCBI Taxonomy" id="259542"/>
    <lineage>
        <taxon>Eukaryota</taxon>
        <taxon>Metazoa</taxon>
        <taxon>Spiralia</taxon>
        <taxon>Lophotrochozoa</taxon>
        <taxon>Mollusca</taxon>
        <taxon>Gastropoda</taxon>
        <taxon>Heterobranchia</taxon>
        <taxon>Euthyneura</taxon>
        <taxon>Panpulmonata</taxon>
        <taxon>Sacoglossa</taxon>
        <taxon>Placobranchoidea</taxon>
        <taxon>Plakobranchidae</taxon>
        <taxon>Plakobranchus</taxon>
    </lineage>
</organism>
<comment type="caution">
    <text evidence="8">The sequence shown here is derived from an EMBL/GenBank/DDBJ whole genome shotgun (WGS) entry which is preliminary data.</text>
</comment>
<protein>
    <recommendedName>
        <fullName evidence="5">L-serine deaminase</fullName>
    </recommendedName>
    <alternativeName>
        <fullName evidence="6">L-threonine dehydratase</fullName>
    </alternativeName>
</protein>
<dbReference type="Gene3D" id="3.40.50.1100">
    <property type="match status" value="2"/>
</dbReference>